<dbReference type="AlphaFoldDB" id="A0A433CEP5"/>
<feature type="region of interest" description="Disordered" evidence="1">
    <location>
        <begin position="26"/>
        <end position="66"/>
    </location>
</feature>
<gene>
    <name evidence="2" type="ORF">BC936DRAFT_138455</name>
</gene>
<proteinExistence type="predicted"/>
<evidence type="ECO:0000256" key="1">
    <source>
        <dbReference type="SAM" id="MobiDB-lite"/>
    </source>
</evidence>
<dbReference type="Proteomes" id="UP000268093">
    <property type="component" value="Unassembled WGS sequence"/>
</dbReference>
<reference evidence="2 3" key="1">
    <citation type="journal article" date="2018" name="New Phytol.">
        <title>Phylogenomics of Endogonaceae and evolution of mycorrhizas within Mucoromycota.</title>
        <authorList>
            <person name="Chang Y."/>
            <person name="Desiro A."/>
            <person name="Na H."/>
            <person name="Sandor L."/>
            <person name="Lipzen A."/>
            <person name="Clum A."/>
            <person name="Barry K."/>
            <person name="Grigoriev I.V."/>
            <person name="Martin F.M."/>
            <person name="Stajich J.E."/>
            <person name="Smith M.E."/>
            <person name="Bonito G."/>
            <person name="Spatafora J.W."/>
        </authorList>
    </citation>
    <scope>NUCLEOTIDE SEQUENCE [LARGE SCALE GENOMIC DNA]</scope>
    <source>
        <strain evidence="2 3">GMNB39</strain>
    </source>
</reference>
<feature type="compositionally biased region" description="Low complexity" evidence="1">
    <location>
        <begin position="26"/>
        <end position="64"/>
    </location>
</feature>
<accession>A0A433CEP5</accession>
<sequence>MALFVSPHYVLRYVDFVGSVGSVDFADSTDSTESTDSADSADSADSTESADSTDSADSADSADSVGSSTIFLSSARAFSKAMWRSIKTNLMRAMDFWHCAYRIGLGQGDL</sequence>
<evidence type="ECO:0000313" key="3">
    <source>
        <dbReference type="Proteomes" id="UP000268093"/>
    </source>
</evidence>
<dbReference type="EMBL" id="RBNI01013137">
    <property type="protein sequence ID" value="RUP36865.1"/>
    <property type="molecule type" value="Genomic_DNA"/>
</dbReference>
<keyword evidence="3" id="KW-1185">Reference proteome</keyword>
<comment type="caution">
    <text evidence="2">The sequence shown here is derived from an EMBL/GenBank/DDBJ whole genome shotgun (WGS) entry which is preliminary data.</text>
</comment>
<evidence type="ECO:0000313" key="2">
    <source>
        <dbReference type="EMBL" id="RUP36865.1"/>
    </source>
</evidence>
<name>A0A433CEP5_9FUNG</name>
<organism evidence="2 3">
    <name type="scientific">Jimgerdemannia flammicorona</name>
    <dbReference type="NCBI Taxonomy" id="994334"/>
    <lineage>
        <taxon>Eukaryota</taxon>
        <taxon>Fungi</taxon>
        <taxon>Fungi incertae sedis</taxon>
        <taxon>Mucoromycota</taxon>
        <taxon>Mucoromycotina</taxon>
        <taxon>Endogonomycetes</taxon>
        <taxon>Endogonales</taxon>
        <taxon>Endogonaceae</taxon>
        <taxon>Jimgerdemannia</taxon>
    </lineage>
</organism>
<protein>
    <submittedName>
        <fullName evidence="2">Uncharacterized protein</fullName>
    </submittedName>
</protein>